<accession>A0A2N9YC76</accession>
<dbReference type="Proteomes" id="UP000234271">
    <property type="component" value="Chromosome"/>
</dbReference>
<keyword evidence="2" id="KW-1185">Reference proteome</keyword>
<sequence length="79" mass="8997">MKFLNCAHCLCGKISLSQLFEIFPQEAPHQLNYQKTAKLRTQGINLELGSIENKRSAKVTFTAPPEFKREELYNEPTGV</sequence>
<dbReference type="RefSeq" id="WP_145917039.1">
    <property type="nucleotide sequence ID" value="NZ_CP012373.2"/>
</dbReference>
<organism evidence="1 2">
    <name type="scientific">Beggiatoa leptomitoformis</name>
    <dbReference type="NCBI Taxonomy" id="288004"/>
    <lineage>
        <taxon>Bacteria</taxon>
        <taxon>Pseudomonadati</taxon>
        <taxon>Pseudomonadota</taxon>
        <taxon>Gammaproteobacteria</taxon>
        <taxon>Thiotrichales</taxon>
        <taxon>Thiotrichaceae</taxon>
        <taxon>Beggiatoa</taxon>
    </lineage>
</organism>
<reference evidence="2" key="1">
    <citation type="submission" date="2016-12" db="EMBL/GenBank/DDBJ databases">
        <title>Complete Genome Sequence of Beggiatoa leptomitiformis D-401.</title>
        <authorList>
            <person name="Fomenkov A."/>
            <person name="Vincze T."/>
            <person name="Grabovich M."/>
            <person name="Anton B.P."/>
            <person name="Dubinina G."/>
            <person name="Orlova M."/>
            <person name="Belousova E."/>
            <person name="Roberts R.J."/>
        </authorList>
    </citation>
    <scope>NUCLEOTIDE SEQUENCE [LARGE SCALE GENOMIC DNA]</scope>
    <source>
        <strain evidence="2">D-401</strain>
    </source>
</reference>
<evidence type="ECO:0000313" key="2">
    <source>
        <dbReference type="Proteomes" id="UP000234271"/>
    </source>
</evidence>
<dbReference type="AlphaFoldDB" id="A0A2N9YC76"/>
<evidence type="ECO:0000313" key="1">
    <source>
        <dbReference type="EMBL" id="AUI68080.2"/>
    </source>
</evidence>
<proteinExistence type="predicted"/>
<gene>
    <name evidence="1" type="ORF">BLE401_04765</name>
</gene>
<dbReference type="EMBL" id="CP018889">
    <property type="protein sequence ID" value="AUI68080.2"/>
    <property type="molecule type" value="Genomic_DNA"/>
</dbReference>
<protein>
    <submittedName>
        <fullName evidence="1">Uncharacterized protein</fullName>
    </submittedName>
</protein>
<name>A0A2N9YC76_9GAMM</name>